<feature type="compositionally biased region" description="Basic residues" evidence="1">
    <location>
        <begin position="140"/>
        <end position="179"/>
    </location>
</feature>
<feature type="region of interest" description="Disordered" evidence="1">
    <location>
        <begin position="128"/>
        <end position="179"/>
    </location>
</feature>
<protein>
    <submittedName>
        <fullName evidence="2">Uncharacterized protein</fullName>
    </submittedName>
</protein>
<sequence length="179" mass="19034">MTTVNNGVIIPPRPAITEPGVPVPIKPGSAITAAGLANAEKTAVQAEAVQNLGGKVGGRRGKVASLARVRRLMLLGGSKIPAGQIEVKHVPNMVSSGSVNAKAMYAGLLETQNQLAADAQFDALGQSSPQQVAPLQAQGGRRHKKKKTRKHHNGRAKHTGVRKSRRSTRRSRRIRSRRA</sequence>
<accession>A0A6C0KAS3</accession>
<evidence type="ECO:0000313" key="2">
    <source>
        <dbReference type="EMBL" id="QHU13284.1"/>
    </source>
</evidence>
<proteinExistence type="predicted"/>
<organism evidence="2">
    <name type="scientific">viral metagenome</name>
    <dbReference type="NCBI Taxonomy" id="1070528"/>
    <lineage>
        <taxon>unclassified sequences</taxon>
        <taxon>metagenomes</taxon>
        <taxon>organismal metagenomes</taxon>
    </lineage>
</organism>
<dbReference type="EMBL" id="MN740816">
    <property type="protein sequence ID" value="QHU13284.1"/>
    <property type="molecule type" value="Genomic_DNA"/>
</dbReference>
<dbReference type="AlphaFoldDB" id="A0A6C0KAS3"/>
<evidence type="ECO:0000256" key="1">
    <source>
        <dbReference type="SAM" id="MobiDB-lite"/>
    </source>
</evidence>
<reference evidence="2" key="1">
    <citation type="journal article" date="2020" name="Nature">
        <title>Giant virus diversity and host interactions through global metagenomics.</title>
        <authorList>
            <person name="Schulz F."/>
            <person name="Roux S."/>
            <person name="Paez-Espino D."/>
            <person name="Jungbluth S."/>
            <person name="Walsh D.A."/>
            <person name="Denef V.J."/>
            <person name="McMahon K.D."/>
            <person name="Konstantinidis K.T."/>
            <person name="Eloe-Fadrosh E.A."/>
            <person name="Kyrpides N.C."/>
            <person name="Woyke T."/>
        </authorList>
    </citation>
    <scope>NUCLEOTIDE SEQUENCE</scope>
    <source>
        <strain evidence="2">GVMAG-S-1101178-127</strain>
    </source>
</reference>
<name>A0A6C0KAS3_9ZZZZ</name>